<keyword evidence="2" id="KW-0645">Protease</keyword>
<dbReference type="EMBL" id="AYGX02000100">
    <property type="protein sequence ID" value="KRO26937.1"/>
    <property type="molecule type" value="Genomic_DNA"/>
</dbReference>
<dbReference type="Gene3D" id="3.90.1720.10">
    <property type="entry name" value="endopeptidase domain like (from Nostoc punctiforme)"/>
    <property type="match status" value="1"/>
</dbReference>
<dbReference type="InterPro" id="IPR051202">
    <property type="entry name" value="Peptidase_C40"/>
</dbReference>
<keyword evidence="4" id="KW-0788">Thiol protease</keyword>
<dbReference type="RefSeq" id="WP_024623723.1">
    <property type="nucleotide sequence ID" value="NZ_AYGX02000100.1"/>
</dbReference>
<comment type="similarity">
    <text evidence="1">Belongs to the peptidase C40 family.</text>
</comment>
<accession>A0A0R2NMH3</accession>
<gene>
    <name evidence="7" type="ORF">DY78_GL000506</name>
</gene>
<dbReference type="InterPro" id="IPR000064">
    <property type="entry name" value="NLP_P60_dom"/>
</dbReference>
<feature type="signal peptide" evidence="5">
    <location>
        <begin position="1"/>
        <end position="27"/>
    </location>
</feature>
<dbReference type="InterPro" id="IPR038765">
    <property type="entry name" value="Papain-like_cys_pep_sf"/>
</dbReference>
<evidence type="ECO:0000313" key="8">
    <source>
        <dbReference type="Proteomes" id="UP000050920"/>
    </source>
</evidence>
<dbReference type="PANTHER" id="PTHR47053">
    <property type="entry name" value="MUREIN DD-ENDOPEPTIDASE MEPH-RELATED"/>
    <property type="match status" value="1"/>
</dbReference>
<protein>
    <submittedName>
        <fullName evidence="7">Extracellular protein, nlpc p60 family, gamma-d-glutamate-meso-diaminopimelate muropeptidase</fullName>
    </submittedName>
</protein>
<proteinExistence type="inferred from homology"/>
<evidence type="ECO:0000259" key="6">
    <source>
        <dbReference type="PROSITE" id="PS51935"/>
    </source>
</evidence>
<keyword evidence="8" id="KW-1185">Reference proteome</keyword>
<dbReference type="Pfam" id="PF00877">
    <property type="entry name" value="NLPC_P60"/>
    <property type="match status" value="1"/>
</dbReference>
<keyword evidence="5" id="KW-0732">Signal</keyword>
<comment type="caution">
    <text evidence="7">The sequence shown here is derived from an EMBL/GenBank/DDBJ whole genome shotgun (WGS) entry which is preliminary data.</text>
</comment>
<dbReference type="Proteomes" id="UP000050920">
    <property type="component" value="Unassembled WGS sequence"/>
</dbReference>
<evidence type="ECO:0000256" key="3">
    <source>
        <dbReference type="ARBA" id="ARBA00022801"/>
    </source>
</evidence>
<organism evidence="7 8">
    <name type="scientific">Lactiplantibacillus fabifermentans DSM 21115</name>
    <dbReference type="NCBI Taxonomy" id="1413187"/>
    <lineage>
        <taxon>Bacteria</taxon>
        <taxon>Bacillati</taxon>
        <taxon>Bacillota</taxon>
        <taxon>Bacilli</taxon>
        <taxon>Lactobacillales</taxon>
        <taxon>Lactobacillaceae</taxon>
        <taxon>Lactiplantibacillus</taxon>
    </lineage>
</organism>
<evidence type="ECO:0000256" key="4">
    <source>
        <dbReference type="ARBA" id="ARBA00022807"/>
    </source>
</evidence>
<evidence type="ECO:0000256" key="1">
    <source>
        <dbReference type="ARBA" id="ARBA00007074"/>
    </source>
</evidence>
<evidence type="ECO:0000256" key="2">
    <source>
        <dbReference type="ARBA" id="ARBA00022670"/>
    </source>
</evidence>
<dbReference type="SUPFAM" id="SSF54001">
    <property type="entry name" value="Cysteine proteinases"/>
    <property type="match status" value="1"/>
</dbReference>
<keyword evidence="3" id="KW-0378">Hydrolase</keyword>
<dbReference type="AlphaFoldDB" id="A0A0R2NMH3"/>
<dbReference type="GO" id="GO:0008234">
    <property type="term" value="F:cysteine-type peptidase activity"/>
    <property type="evidence" value="ECO:0007669"/>
    <property type="project" value="UniProtKB-KW"/>
</dbReference>
<dbReference type="PROSITE" id="PS51935">
    <property type="entry name" value="NLPC_P60"/>
    <property type="match status" value="1"/>
</dbReference>
<feature type="domain" description="NlpC/P60" evidence="6">
    <location>
        <begin position="120"/>
        <end position="240"/>
    </location>
</feature>
<sequence>MKSRLIALLLLVAGLLLCFGKTDTAYAASTNRILTTTSMTKTGYLRKNNSAPLNNFTGAANNYKLHRTHWLRDFGNTTWFATKQRTVQQKNGKRYTYYYVTNTNKTATGWVNKNNLKKNPKSFTNMYNVAKSKLGARYVYGATGPTVFDCSGYTKYVFKKAANKTLPRVAQSQYNSYSKISRASAKKGDLIFFGNSTGSITHVGIYVGGGKMIDAQDNGVKNEKVYVSWWHAVGYSRPVNFSA</sequence>
<reference evidence="7 8" key="1">
    <citation type="journal article" date="2015" name="Genome Announc.">
        <title>Expanding the biotechnology potential of lactobacilli through comparative genomics of 213 strains and associated genera.</title>
        <authorList>
            <person name="Sun Z."/>
            <person name="Harris H.M."/>
            <person name="McCann A."/>
            <person name="Guo C."/>
            <person name="Argimon S."/>
            <person name="Zhang W."/>
            <person name="Yang X."/>
            <person name="Jeffery I.B."/>
            <person name="Cooney J.C."/>
            <person name="Kagawa T.F."/>
            <person name="Liu W."/>
            <person name="Song Y."/>
            <person name="Salvetti E."/>
            <person name="Wrobel A."/>
            <person name="Rasinkangas P."/>
            <person name="Parkhill J."/>
            <person name="Rea M.C."/>
            <person name="O'Sullivan O."/>
            <person name="Ritari J."/>
            <person name="Douillard F.P."/>
            <person name="Paul Ross R."/>
            <person name="Yang R."/>
            <person name="Briner A.E."/>
            <person name="Felis G.E."/>
            <person name="de Vos W.M."/>
            <person name="Barrangou R."/>
            <person name="Klaenhammer T.R."/>
            <person name="Caufield P.W."/>
            <person name="Cui Y."/>
            <person name="Zhang H."/>
            <person name="O'Toole P.W."/>
        </authorList>
    </citation>
    <scope>NUCLEOTIDE SEQUENCE [LARGE SCALE GENOMIC DNA]</scope>
    <source>
        <strain evidence="7 8">DSM 21115</strain>
    </source>
</reference>
<feature type="chain" id="PRO_5006421155" evidence="5">
    <location>
        <begin position="28"/>
        <end position="243"/>
    </location>
</feature>
<dbReference type="PANTHER" id="PTHR47053:SF1">
    <property type="entry name" value="MUREIN DD-ENDOPEPTIDASE MEPH-RELATED"/>
    <property type="match status" value="1"/>
</dbReference>
<dbReference type="GO" id="GO:0006508">
    <property type="term" value="P:proteolysis"/>
    <property type="evidence" value="ECO:0007669"/>
    <property type="project" value="UniProtKB-KW"/>
</dbReference>
<name>A0A0R2NMH3_9LACO</name>
<evidence type="ECO:0000313" key="7">
    <source>
        <dbReference type="EMBL" id="KRO26937.1"/>
    </source>
</evidence>
<evidence type="ECO:0000256" key="5">
    <source>
        <dbReference type="SAM" id="SignalP"/>
    </source>
</evidence>